<evidence type="ECO:0000313" key="2">
    <source>
        <dbReference type="EMBL" id="TKW29616.1"/>
    </source>
</evidence>
<sequence length="70" mass="7556">MKPREESTAAQDRDRQRQRAADLAGNRMKMSSITSSGRSCCNCWHAGGGVSSLVFLLGGARRCAPRCSPN</sequence>
<dbReference type="Proteomes" id="UP000298652">
    <property type="component" value="Chromosome 3"/>
</dbReference>
<proteinExistence type="predicted"/>
<evidence type="ECO:0000256" key="1">
    <source>
        <dbReference type="SAM" id="MobiDB-lite"/>
    </source>
</evidence>
<evidence type="ECO:0000313" key="3">
    <source>
        <dbReference type="Proteomes" id="UP000298652"/>
    </source>
</evidence>
<name>A0A4V6DAF4_SETVI</name>
<dbReference type="EMBL" id="CM016554">
    <property type="protein sequence ID" value="TKW29616.1"/>
    <property type="molecule type" value="Genomic_DNA"/>
</dbReference>
<organism evidence="2 3">
    <name type="scientific">Setaria viridis</name>
    <name type="common">Green bristlegrass</name>
    <name type="synonym">Setaria italica subsp. viridis</name>
    <dbReference type="NCBI Taxonomy" id="4556"/>
    <lineage>
        <taxon>Eukaryota</taxon>
        <taxon>Viridiplantae</taxon>
        <taxon>Streptophyta</taxon>
        <taxon>Embryophyta</taxon>
        <taxon>Tracheophyta</taxon>
        <taxon>Spermatophyta</taxon>
        <taxon>Magnoliopsida</taxon>
        <taxon>Liliopsida</taxon>
        <taxon>Poales</taxon>
        <taxon>Poaceae</taxon>
        <taxon>PACMAD clade</taxon>
        <taxon>Panicoideae</taxon>
        <taxon>Panicodae</taxon>
        <taxon>Paniceae</taxon>
        <taxon>Cenchrinae</taxon>
        <taxon>Setaria</taxon>
    </lineage>
</organism>
<reference evidence="2" key="1">
    <citation type="submission" date="2019-03" db="EMBL/GenBank/DDBJ databases">
        <title>WGS assembly of Setaria viridis.</title>
        <authorList>
            <person name="Huang P."/>
            <person name="Jenkins J."/>
            <person name="Grimwood J."/>
            <person name="Barry K."/>
            <person name="Healey A."/>
            <person name="Mamidi S."/>
            <person name="Sreedasyam A."/>
            <person name="Shu S."/>
            <person name="Feldman M."/>
            <person name="Wu J."/>
            <person name="Yu Y."/>
            <person name="Chen C."/>
            <person name="Johnson J."/>
            <person name="Rokhsar D."/>
            <person name="Baxter I."/>
            <person name="Schmutz J."/>
            <person name="Brutnell T."/>
            <person name="Kellogg E."/>
        </authorList>
    </citation>
    <scope>NUCLEOTIDE SEQUENCE [LARGE SCALE GENOMIC DNA]</scope>
</reference>
<protein>
    <submittedName>
        <fullName evidence="2">Uncharacterized protein</fullName>
    </submittedName>
</protein>
<feature type="region of interest" description="Disordered" evidence="1">
    <location>
        <begin position="1"/>
        <end position="25"/>
    </location>
</feature>
<gene>
    <name evidence="2" type="ORF">SEVIR_3G407450v2</name>
</gene>
<keyword evidence="3" id="KW-1185">Reference proteome</keyword>
<dbReference type="AlphaFoldDB" id="A0A4V6DAF4"/>
<accession>A0A4V6DAF4</accession>
<feature type="compositionally biased region" description="Basic and acidic residues" evidence="1">
    <location>
        <begin position="1"/>
        <end position="20"/>
    </location>
</feature>
<dbReference type="Gramene" id="TKW29616">
    <property type="protein sequence ID" value="TKW29616"/>
    <property type="gene ID" value="SEVIR_3G407450v2"/>
</dbReference>